<evidence type="ECO:0000313" key="5">
    <source>
        <dbReference type="Proteomes" id="UP000199451"/>
    </source>
</evidence>
<organism evidence="4 5">
    <name type="scientific">Halogranum gelatinilyticum</name>
    <dbReference type="NCBI Taxonomy" id="660521"/>
    <lineage>
        <taxon>Archaea</taxon>
        <taxon>Methanobacteriati</taxon>
        <taxon>Methanobacteriota</taxon>
        <taxon>Stenosarchaea group</taxon>
        <taxon>Halobacteria</taxon>
        <taxon>Halobacteriales</taxon>
        <taxon>Haloferacaceae</taxon>
    </lineage>
</organism>
<dbReference type="Pfam" id="PF01882">
    <property type="entry name" value="DUF58"/>
    <property type="match status" value="1"/>
</dbReference>
<dbReference type="InterPro" id="IPR055354">
    <property type="entry name" value="DUF7507"/>
</dbReference>
<dbReference type="PANTHER" id="PTHR33608:SF6">
    <property type="entry name" value="BLL2464 PROTEIN"/>
    <property type="match status" value="1"/>
</dbReference>
<dbReference type="EMBL" id="FNHL01000004">
    <property type="protein sequence ID" value="SDM96702.1"/>
    <property type="molecule type" value="Genomic_DNA"/>
</dbReference>
<dbReference type="InterPro" id="IPR002881">
    <property type="entry name" value="DUF58"/>
</dbReference>
<dbReference type="AlphaFoldDB" id="A0A1G9XIP1"/>
<dbReference type="Gene3D" id="2.60.40.10">
    <property type="entry name" value="Immunoglobulins"/>
    <property type="match status" value="1"/>
</dbReference>
<feature type="domain" description="DUF58" evidence="2">
    <location>
        <begin position="197"/>
        <end position="248"/>
    </location>
</feature>
<dbReference type="NCBIfam" id="TIGR01451">
    <property type="entry name" value="B_ant_repeat"/>
    <property type="match status" value="1"/>
</dbReference>
<dbReference type="OrthoDB" id="31512at2157"/>
<dbReference type="Pfam" id="PF24346">
    <property type="entry name" value="DUF7507"/>
    <property type="match status" value="1"/>
</dbReference>
<dbReference type="InterPro" id="IPR047589">
    <property type="entry name" value="DUF11_rpt"/>
</dbReference>
<feature type="region of interest" description="Disordered" evidence="1">
    <location>
        <begin position="326"/>
        <end position="354"/>
    </location>
</feature>
<protein>
    <submittedName>
        <fullName evidence="4">Conserved repeat domain-containing protein</fullName>
    </submittedName>
</protein>
<gene>
    <name evidence="4" type="ORF">SAMN04487949_3011</name>
</gene>
<evidence type="ECO:0000256" key="1">
    <source>
        <dbReference type="SAM" id="MobiDB-lite"/>
    </source>
</evidence>
<dbReference type="InterPro" id="IPR013783">
    <property type="entry name" value="Ig-like_fold"/>
</dbReference>
<keyword evidence="5" id="KW-1185">Reference proteome</keyword>
<proteinExistence type="predicted"/>
<dbReference type="PANTHER" id="PTHR33608">
    <property type="entry name" value="BLL2464 PROTEIN"/>
    <property type="match status" value="1"/>
</dbReference>
<name>A0A1G9XIP1_9EURY</name>
<evidence type="ECO:0000259" key="2">
    <source>
        <dbReference type="Pfam" id="PF01882"/>
    </source>
</evidence>
<sequence>MTVARDRRWNVGLAGTLVLVVVGLVYADPLLFTAALVPLAYVVFGALSSLPTDADLAVERTVTPSSPAPGERVTVSLTLENTGETTLPDVRAVDGVPEELAVTDGSPRVSGALRPGATVTAEYELVARRGDHAFDEPLVRVRTVAATHVLTDRLAVSGATTLACHGVVNETPVTTATSRVGTRTRPTGGEGLEFHSTREYRSGDPKSRIDWRGYAKRGELTTVNFTEERSASVALVVDGRAISRVSSRLGFPTGTELAAYAAERTFVGLRAAGHDVRVTALGLDDGVPETVTVTPDGLPWVDSTASGNVRAQATALFEAVRATAAGRKNRDSASTAGRGRHTRSPATDGGDPLATRLAARLPSDTSVVVFSPLLDDDPATLATDLARRGYDTLVVSPDVVGNATPGQSLAGIQRQVRLRRLDGGVTAADWDPADPLELLLERTLSRLL</sequence>
<dbReference type="Proteomes" id="UP000199451">
    <property type="component" value="Unassembled WGS sequence"/>
</dbReference>
<reference evidence="5" key="1">
    <citation type="submission" date="2016-10" db="EMBL/GenBank/DDBJ databases">
        <authorList>
            <person name="Varghese N."/>
            <person name="Submissions S."/>
        </authorList>
    </citation>
    <scope>NUCLEOTIDE SEQUENCE [LARGE SCALE GENOMIC DNA]</scope>
    <source>
        <strain evidence="5">CGMCC 1.10119</strain>
    </source>
</reference>
<evidence type="ECO:0000313" key="4">
    <source>
        <dbReference type="EMBL" id="SDM96702.1"/>
    </source>
</evidence>
<dbReference type="RefSeq" id="WP_089698751.1">
    <property type="nucleotide sequence ID" value="NZ_FNHL01000004.1"/>
</dbReference>
<accession>A0A1G9XIP1</accession>
<feature type="domain" description="DUF7507" evidence="3">
    <location>
        <begin position="56"/>
        <end position="126"/>
    </location>
</feature>
<dbReference type="STRING" id="660521.SAMN04487949_3011"/>
<evidence type="ECO:0000259" key="3">
    <source>
        <dbReference type="Pfam" id="PF24346"/>
    </source>
</evidence>